<proteinExistence type="predicted"/>
<dbReference type="AlphaFoldDB" id="A0A3A2ZK21"/>
<gene>
    <name evidence="1" type="ORF">PHISCL_04997</name>
</gene>
<organism evidence="1 2">
    <name type="scientific">Aspergillus sclerotialis</name>
    <dbReference type="NCBI Taxonomy" id="2070753"/>
    <lineage>
        <taxon>Eukaryota</taxon>
        <taxon>Fungi</taxon>
        <taxon>Dikarya</taxon>
        <taxon>Ascomycota</taxon>
        <taxon>Pezizomycotina</taxon>
        <taxon>Eurotiomycetes</taxon>
        <taxon>Eurotiomycetidae</taxon>
        <taxon>Eurotiales</taxon>
        <taxon>Aspergillaceae</taxon>
        <taxon>Aspergillus</taxon>
        <taxon>Aspergillus subgen. Polypaecilum</taxon>
    </lineage>
</organism>
<evidence type="ECO:0000313" key="1">
    <source>
        <dbReference type="EMBL" id="RJE22653.1"/>
    </source>
</evidence>
<sequence length="54" mass="6004">MSEFKYTGYVEYYELIVEVDKVLRAAGIPSVLWDTCLLSTYGVPVVMAVSLGIN</sequence>
<dbReference type="EMBL" id="MVGC01000157">
    <property type="protein sequence ID" value="RJE22653.1"/>
    <property type="molecule type" value="Genomic_DNA"/>
</dbReference>
<accession>A0A3A2ZK21</accession>
<keyword evidence="2" id="KW-1185">Reference proteome</keyword>
<reference evidence="2" key="1">
    <citation type="submission" date="2017-02" db="EMBL/GenBank/DDBJ databases">
        <authorList>
            <person name="Tafer H."/>
            <person name="Lopandic K."/>
        </authorList>
    </citation>
    <scope>NUCLEOTIDE SEQUENCE [LARGE SCALE GENOMIC DNA]</scope>
    <source>
        <strain evidence="2">CBS 366.77</strain>
    </source>
</reference>
<dbReference type="OrthoDB" id="4499271at2759"/>
<dbReference type="Proteomes" id="UP000266188">
    <property type="component" value="Unassembled WGS sequence"/>
</dbReference>
<name>A0A3A2ZK21_9EURO</name>
<comment type="caution">
    <text evidence="1">The sequence shown here is derived from an EMBL/GenBank/DDBJ whole genome shotgun (WGS) entry which is preliminary data.</text>
</comment>
<evidence type="ECO:0000313" key="2">
    <source>
        <dbReference type="Proteomes" id="UP000266188"/>
    </source>
</evidence>
<protein>
    <submittedName>
        <fullName evidence="1">Uncharacterized protein</fullName>
    </submittedName>
</protein>